<comment type="caution">
    <text evidence="2">The sequence shown here is derived from an EMBL/GenBank/DDBJ whole genome shotgun (WGS) entry which is preliminary data.</text>
</comment>
<reference evidence="2 3" key="1">
    <citation type="submission" date="2024-01" db="EMBL/GenBank/DDBJ databases">
        <title>A draft genome for the cacao thread blight pathogen Marasmiellus scandens.</title>
        <authorList>
            <person name="Baruah I.K."/>
            <person name="Leung J."/>
            <person name="Bukari Y."/>
            <person name="Amoako-Attah I."/>
            <person name="Meinhardt L.W."/>
            <person name="Bailey B.A."/>
            <person name="Cohen S.P."/>
        </authorList>
    </citation>
    <scope>NUCLEOTIDE SEQUENCE [LARGE SCALE GENOMIC DNA]</scope>
    <source>
        <strain evidence="2 3">GH-19</strain>
    </source>
</reference>
<proteinExistence type="predicted"/>
<protein>
    <recommendedName>
        <fullName evidence="4">DNA replication regulator Sld3 C-terminal domain-containing protein</fullName>
    </recommendedName>
</protein>
<feature type="compositionally biased region" description="Basic and acidic residues" evidence="1">
    <location>
        <begin position="406"/>
        <end position="422"/>
    </location>
</feature>
<feature type="region of interest" description="Disordered" evidence="1">
    <location>
        <begin position="303"/>
        <end position="428"/>
    </location>
</feature>
<dbReference type="EMBL" id="JBANRG010000002">
    <property type="protein sequence ID" value="KAK7470240.1"/>
    <property type="molecule type" value="Genomic_DNA"/>
</dbReference>
<keyword evidence="3" id="KW-1185">Reference proteome</keyword>
<feature type="compositionally biased region" description="Low complexity" evidence="1">
    <location>
        <begin position="527"/>
        <end position="536"/>
    </location>
</feature>
<gene>
    <name evidence="2" type="ORF">VKT23_001675</name>
</gene>
<feature type="region of interest" description="Disordered" evidence="1">
    <location>
        <begin position="492"/>
        <end position="605"/>
    </location>
</feature>
<dbReference type="Gene3D" id="1.20.58.2130">
    <property type="match status" value="1"/>
</dbReference>
<evidence type="ECO:0000313" key="3">
    <source>
        <dbReference type="Proteomes" id="UP001498398"/>
    </source>
</evidence>
<feature type="compositionally biased region" description="Basic and acidic residues" evidence="1">
    <location>
        <begin position="385"/>
        <end position="396"/>
    </location>
</feature>
<evidence type="ECO:0008006" key="4">
    <source>
        <dbReference type="Google" id="ProtNLM"/>
    </source>
</evidence>
<feature type="compositionally biased region" description="Polar residues" evidence="1">
    <location>
        <begin position="366"/>
        <end position="384"/>
    </location>
</feature>
<name>A0ABR1K3C0_9AGAR</name>
<sequence length="605" mass="68355">MMTLISNHHFLLDSKPKIAWSENQEKSLSKDFPFTVDGTEDPQQYVERIYLQFLWLPETLMPLKLLVPALKRVKSASSSQDEVHPLHTSLGRLLLTTRSIADKYRDLPGLLDKMSGEGEAKLAEEEDTGIEEMMAWYTLSYEKGDPARSSDTQLEAEPTWMDTKWRAKLIQKMERREFLIQILFHFLLISLPGPRPSLADPPAAVPLTPELSHVKRRKMKRGKTMVPSPIPPSLKTEDHLERLMDKLSMWQLVGDLDPTGTPRPKKRDELDWMQLYCCSVVEPQFKSTLPELCSLLRSKVFPNSPFSDEEKDEKDISRSVKNETIHPPLDPDIRPHKRARTSSSLSSTHNLPKSSKPSKHLIIPCASSSTRHPSPALSTTSNSSHNREHRPLERSRSRSLSVTLAEEEHQKAVEAKERRRQQADSIGGLKKRFLTREVSMSRMFKPKAKPRASDAATAEKAAKAAVKTEPKDLIVTLVEATPEKPRVIKALSRSQSQAPLQPLPLLLPSKPSPELEKQTLKPQTDPSGLSDLSELSELSDREEEDEGDPDNPDTREEIWYPSTSSSPDVLLLADKSYSVDEHSLSSDDGDDWHLTNTPTKSRTRP</sequence>
<feature type="compositionally biased region" description="Low complexity" evidence="1">
    <location>
        <begin position="492"/>
        <end position="509"/>
    </location>
</feature>
<feature type="compositionally biased region" description="Basic and acidic residues" evidence="1">
    <location>
        <begin position="313"/>
        <end position="334"/>
    </location>
</feature>
<feature type="compositionally biased region" description="Polar residues" evidence="1">
    <location>
        <begin position="594"/>
        <end position="605"/>
    </location>
</feature>
<organism evidence="2 3">
    <name type="scientific">Marasmiellus scandens</name>
    <dbReference type="NCBI Taxonomy" id="2682957"/>
    <lineage>
        <taxon>Eukaryota</taxon>
        <taxon>Fungi</taxon>
        <taxon>Dikarya</taxon>
        <taxon>Basidiomycota</taxon>
        <taxon>Agaricomycotina</taxon>
        <taxon>Agaricomycetes</taxon>
        <taxon>Agaricomycetidae</taxon>
        <taxon>Agaricales</taxon>
        <taxon>Marasmiineae</taxon>
        <taxon>Omphalotaceae</taxon>
        <taxon>Marasmiellus</taxon>
    </lineage>
</organism>
<evidence type="ECO:0000256" key="1">
    <source>
        <dbReference type="SAM" id="MobiDB-lite"/>
    </source>
</evidence>
<accession>A0ABR1K3C0</accession>
<feature type="compositionally biased region" description="Acidic residues" evidence="1">
    <location>
        <begin position="540"/>
        <end position="551"/>
    </location>
</feature>
<feature type="compositionally biased region" description="Polar residues" evidence="1">
    <location>
        <begin position="341"/>
        <end position="355"/>
    </location>
</feature>
<evidence type="ECO:0000313" key="2">
    <source>
        <dbReference type="EMBL" id="KAK7470240.1"/>
    </source>
</evidence>
<dbReference type="Proteomes" id="UP001498398">
    <property type="component" value="Unassembled WGS sequence"/>
</dbReference>